<evidence type="ECO:0000313" key="2">
    <source>
        <dbReference type="Proteomes" id="UP001476950"/>
    </source>
</evidence>
<gene>
    <name evidence="1" type="ORF">NDI38_30245</name>
</gene>
<name>A0ABV0KU25_9CYAN</name>
<keyword evidence="2" id="KW-1185">Reference proteome</keyword>
<dbReference type="SUPFAM" id="SSF53756">
    <property type="entry name" value="UDP-Glycosyltransferase/glycogen phosphorylase"/>
    <property type="match status" value="1"/>
</dbReference>
<comment type="caution">
    <text evidence="1">The sequence shown here is derived from an EMBL/GenBank/DDBJ whole genome shotgun (WGS) entry which is preliminary data.</text>
</comment>
<protein>
    <recommendedName>
        <fullName evidence="3">Glycosyl transferase</fullName>
    </recommendedName>
</protein>
<sequence length="49" mass="5130">MGTSTADCVGGIELVVSLLTEELIRRGHEVTLFASGDLSSSAKLESVYS</sequence>
<dbReference type="Gene3D" id="3.40.50.2000">
    <property type="entry name" value="Glycogen Phosphorylase B"/>
    <property type="match status" value="1"/>
</dbReference>
<organism evidence="1 2">
    <name type="scientific">Stenomitos frigidus AS-A4</name>
    <dbReference type="NCBI Taxonomy" id="2933935"/>
    <lineage>
        <taxon>Bacteria</taxon>
        <taxon>Bacillati</taxon>
        <taxon>Cyanobacteriota</taxon>
        <taxon>Cyanophyceae</taxon>
        <taxon>Leptolyngbyales</taxon>
        <taxon>Leptolyngbyaceae</taxon>
        <taxon>Stenomitos</taxon>
    </lineage>
</organism>
<proteinExistence type="predicted"/>
<dbReference type="RefSeq" id="WP_199305513.1">
    <property type="nucleotide sequence ID" value="NZ_JAMPLM010000078.1"/>
</dbReference>
<evidence type="ECO:0008006" key="3">
    <source>
        <dbReference type="Google" id="ProtNLM"/>
    </source>
</evidence>
<dbReference type="EMBL" id="JAMPLM010000078">
    <property type="protein sequence ID" value="MEP1062657.1"/>
    <property type="molecule type" value="Genomic_DNA"/>
</dbReference>
<reference evidence="1 2" key="1">
    <citation type="submission" date="2022-04" db="EMBL/GenBank/DDBJ databases">
        <title>Positive selection, recombination, and allopatry shape intraspecific diversity of widespread and dominant cyanobacteria.</title>
        <authorList>
            <person name="Wei J."/>
            <person name="Shu W."/>
            <person name="Hu C."/>
        </authorList>
    </citation>
    <scope>NUCLEOTIDE SEQUENCE [LARGE SCALE GENOMIC DNA]</scope>
    <source>
        <strain evidence="1 2">AS-A4</strain>
    </source>
</reference>
<dbReference type="Proteomes" id="UP001476950">
    <property type="component" value="Unassembled WGS sequence"/>
</dbReference>
<evidence type="ECO:0000313" key="1">
    <source>
        <dbReference type="EMBL" id="MEP1062657.1"/>
    </source>
</evidence>
<accession>A0ABV0KU25</accession>